<sequence length="369" mass="41616">MNRQSTSMEDAVQGGASSDPSDVRNRGELRKNSPTVGVSAFSASTESSCIASKEAAGKGSTSSAVEQEQKRAGDGNDDNVKTGQSTIQKKRSRIRLRDVEDEYPEFVEKTRAMSRLYSQRNRDKQKKQIEELQAWKDKLEEEQYDLLRTRKDYKQRLSTTEEENEALRKQLIEQRERDVRLLEQRNLVHMQHLKEELLLTETAGRSLIGQPGGGMGSGMMGGFVTGRMGSHVDSIGLHQSTMQPLVAGISTADRWPSSHRQLAASSHPHSPMARRLPEYYPPNTMRPYPVNDMIRASNITATTPGTIYLANPTIQHQPRLNLPVFHSDAKTMSALRRRRLREGSIIMTSRDEKDDLISSPKKKRKKQKS</sequence>
<name>A0A9K3Q547_9STRA</name>
<comment type="caution">
    <text evidence="3">The sequence shown here is derived from an EMBL/GenBank/DDBJ whole genome shotgun (WGS) entry which is preliminary data.</text>
</comment>
<keyword evidence="1" id="KW-0175">Coiled coil</keyword>
<feature type="compositionally biased region" description="Basic and acidic residues" evidence="2">
    <location>
        <begin position="21"/>
        <end position="31"/>
    </location>
</feature>
<evidence type="ECO:0000313" key="3">
    <source>
        <dbReference type="EMBL" id="KAG7370705.1"/>
    </source>
</evidence>
<feature type="coiled-coil region" evidence="1">
    <location>
        <begin position="122"/>
        <end position="177"/>
    </location>
</feature>
<feature type="compositionally biased region" description="Basic residues" evidence="2">
    <location>
        <begin position="360"/>
        <end position="369"/>
    </location>
</feature>
<reference evidence="3" key="2">
    <citation type="submission" date="2021-04" db="EMBL/GenBank/DDBJ databases">
        <authorList>
            <person name="Podell S."/>
        </authorList>
    </citation>
    <scope>NUCLEOTIDE SEQUENCE</scope>
    <source>
        <strain evidence="3">Hildebrandi</strain>
    </source>
</reference>
<organism evidence="3 4">
    <name type="scientific">Nitzschia inconspicua</name>
    <dbReference type="NCBI Taxonomy" id="303405"/>
    <lineage>
        <taxon>Eukaryota</taxon>
        <taxon>Sar</taxon>
        <taxon>Stramenopiles</taxon>
        <taxon>Ochrophyta</taxon>
        <taxon>Bacillariophyta</taxon>
        <taxon>Bacillariophyceae</taxon>
        <taxon>Bacillariophycidae</taxon>
        <taxon>Bacillariales</taxon>
        <taxon>Bacillariaceae</taxon>
        <taxon>Nitzschia</taxon>
    </lineage>
</organism>
<accession>A0A9K3Q547</accession>
<keyword evidence="4" id="KW-1185">Reference proteome</keyword>
<feature type="region of interest" description="Disordered" evidence="2">
    <location>
        <begin position="346"/>
        <end position="369"/>
    </location>
</feature>
<protein>
    <submittedName>
        <fullName evidence="3">Uncharacterized protein</fullName>
    </submittedName>
</protein>
<dbReference type="Proteomes" id="UP000693970">
    <property type="component" value="Unassembled WGS sequence"/>
</dbReference>
<reference evidence="3" key="1">
    <citation type="journal article" date="2021" name="Sci. Rep.">
        <title>Diploid genomic architecture of Nitzschia inconspicua, an elite biomass production diatom.</title>
        <authorList>
            <person name="Oliver A."/>
            <person name="Podell S."/>
            <person name="Pinowska A."/>
            <person name="Traller J.C."/>
            <person name="Smith S.R."/>
            <person name="McClure R."/>
            <person name="Beliaev A."/>
            <person name="Bohutskyi P."/>
            <person name="Hill E.A."/>
            <person name="Rabines A."/>
            <person name="Zheng H."/>
            <person name="Allen L.Z."/>
            <person name="Kuo A."/>
            <person name="Grigoriev I.V."/>
            <person name="Allen A.E."/>
            <person name="Hazlebeck D."/>
            <person name="Allen E.E."/>
        </authorList>
    </citation>
    <scope>NUCLEOTIDE SEQUENCE</scope>
    <source>
        <strain evidence="3">Hildebrandi</strain>
    </source>
</reference>
<evidence type="ECO:0000256" key="2">
    <source>
        <dbReference type="SAM" id="MobiDB-lite"/>
    </source>
</evidence>
<proteinExistence type="predicted"/>
<gene>
    <name evidence="3" type="ORF">IV203_019275</name>
</gene>
<feature type="region of interest" description="Disordered" evidence="2">
    <location>
        <begin position="1"/>
        <end position="92"/>
    </location>
</feature>
<feature type="compositionally biased region" description="Polar residues" evidence="2">
    <location>
        <begin position="32"/>
        <end position="50"/>
    </location>
</feature>
<evidence type="ECO:0000256" key="1">
    <source>
        <dbReference type="SAM" id="Coils"/>
    </source>
</evidence>
<evidence type="ECO:0000313" key="4">
    <source>
        <dbReference type="Proteomes" id="UP000693970"/>
    </source>
</evidence>
<dbReference type="EMBL" id="JAGRRH010000004">
    <property type="protein sequence ID" value="KAG7370705.1"/>
    <property type="molecule type" value="Genomic_DNA"/>
</dbReference>
<dbReference type="AlphaFoldDB" id="A0A9K3Q547"/>
<feature type="compositionally biased region" description="Basic and acidic residues" evidence="2">
    <location>
        <begin position="67"/>
        <end position="80"/>
    </location>
</feature>